<evidence type="ECO:0000313" key="2">
    <source>
        <dbReference type="Proteomes" id="UP000290365"/>
    </source>
</evidence>
<keyword evidence="2" id="KW-1185">Reference proteome</keyword>
<dbReference type="RefSeq" id="WP_129892191.1">
    <property type="nucleotide sequence ID" value="NZ_CP035758.1"/>
</dbReference>
<dbReference type="AlphaFoldDB" id="A0A4P6JZE5"/>
<dbReference type="KEGG" id="kbs:EPA93_36220"/>
<dbReference type="EMBL" id="CP035758">
    <property type="protein sequence ID" value="QBD81129.1"/>
    <property type="molecule type" value="Genomic_DNA"/>
</dbReference>
<reference evidence="1 2" key="1">
    <citation type="submission" date="2019-01" db="EMBL/GenBank/DDBJ databases">
        <title>Ktedonosporobacter rubrisoli SCAWS-G2.</title>
        <authorList>
            <person name="Huang Y."/>
            <person name="Yan B."/>
        </authorList>
    </citation>
    <scope>NUCLEOTIDE SEQUENCE [LARGE SCALE GENOMIC DNA]</scope>
    <source>
        <strain evidence="1 2">SCAWS-G2</strain>
    </source>
</reference>
<sequence length="338" mass="38444">MKRNGVCYDVGRVMMGDNWRPVLDPHILRRELEIIRQDLHCNAVRICGLDLERLMLASEEALKQGLEVWLSPEMWDRSQAETLDHLSRVALAAEQLRKAFPQRLILSVGSELTLFMQGIVEGNSFLERLHNPAMWEQIKAGAHNGPLNAFLRKANEAVRAVFRGQLTYFSVPLETVDWSPFDFVGVDMYREARIREKYGDLLKRYLGYGKPLIIGEFGCCTYQGAEQAGGRGWDILDFTASPLQLNGTYVRDEALQARELSEMLAILENVGVEGAFVFTFVTPTFPTHEDARYDLDMASYSLVKSLANGCGTRYPELPWEPKEAFAAVAEYYRLHQVR</sequence>
<accession>A0A4P6JZE5</accession>
<dbReference type="InterPro" id="IPR017853">
    <property type="entry name" value="GH"/>
</dbReference>
<dbReference type="Gene3D" id="3.20.20.80">
    <property type="entry name" value="Glycosidases"/>
    <property type="match status" value="1"/>
</dbReference>
<proteinExistence type="predicted"/>
<protein>
    <submittedName>
        <fullName evidence="1">Abortive infection protein</fullName>
    </submittedName>
</protein>
<organism evidence="1 2">
    <name type="scientific">Ktedonosporobacter rubrisoli</name>
    <dbReference type="NCBI Taxonomy" id="2509675"/>
    <lineage>
        <taxon>Bacteria</taxon>
        <taxon>Bacillati</taxon>
        <taxon>Chloroflexota</taxon>
        <taxon>Ktedonobacteria</taxon>
        <taxon>Ktedonobacterales</taxon>
        <taxon>Ktedonosporobacteraceae</taxon>
        <taxon>Ktedonosporobacter</taxon>
    </lineage>
</organism>
<dbReference type="SUPFAM" id="SSF51445">
    <property type="entry name" value="(Trans)glycosidases"/>
    <property type="match status" value="1"/>
</dbReference>
<dbReference type="Proteomes" id="UP000290365">
    <property type="component" value="Chromosome"/>
</dbReference>
<gene>
    <name evidence="1" type="ORF">EPA93_36220</name>
</gene>
<evidence type="ECO:0000313" key="1">
    <source>
        <dbReference type="EMBL" id="QBD81129.1"/>
    </source>
</evidence>
<name>A0A4P6JZE5_KTERU</name>
<dbReference type="OrthoDB" id="151193at2"/>